<proteinExistence type="predicted"/>
<dbReference type="EMBL" id="FWXN01000008">
    <property type="protein sequence ID" value="SMC73134.1"/>
    <property type="molecule type" value="Genomic_DNA"/>
</dbReference>
<reference evidence="1 2" key="1">
    <citation type="submission" date="2017-04" db="EMBL/GenBank/DDBJ databases">
        <authorList>
            <person name="Afonso C.L."/>
            <person name="Miller P.J."/>
            <person name="Scott M.A."/>
            <person name="Spackman E."/>
            <person name="Goraichik I."/>
            <person name="Dimitrov K.M."/>
            <person name="Suarez D.L."/>
            <person name="Swayne D.E."/>
        </authorList>
    </citation>
    <scope>NUCLEOTIDE SEQUENCE [LARGE SCALE GENOMIC DNA]</scope>
    <source>
        <strain evidence="1 2">CGMCC 1.12511</strain>
    </source>
</reference>
<sequence>MHELATAHGNFTIARATRTDPAPYDAAFDAAVAHPQQLLVIVRDGDGRPAGTMQLTSDKRRGDAHRFYERLGYVASPEGFKLELGG</sequence>
<organism evidence="1 2">
    <name type="scientific">Janibacter indicus</name>
    <dbReference type="NCBI Taxonomy" id="857417"/>
    <lineage>
        <taxon>Bacteria</taxon>
        <taxon>Bacillati</taxon>
        <taxon>Actinomycetota</taxon>
        <taxon>Actinomycetes</taxon>
        <taxon>Micrococcales</taxon>
        <taxon>Intrasporangiaceae</taxon>
        <taxon>Janibacter</taxon>
    </lineage>
</organism>
<dbReference type="SUPFAM" id="SSF55729">
    <property type="entry name" value="Acyl-CoA N-acyltransferases (Nat)"/>
    <property type="match status" value="1"/>
</dbReference>
<evidence type="ECO:0000313" key="1">
    <source>
        <dbReference type="EMBL" id="SMC73134.1"/>
    </source>
</evidence>
<dbReference type="Proteomes" id="UP000192634">
    <property type="component" value="Unassembled WGS sequence"/>
</dbReference>
<dbReference type="InterPro" id="IPR016181">
    <property type="entry name" value="Acyl_CoA_acyltransferase"/>
</dbReference>
<dbReference type="AlphaFoldDB" id="A0A1W2BJN0"/>
<protein>
    <submittedName>
        <fullName evidence="1">Uncharacterized protein</fullName>
    </submittedName>
</protein>
<name>A0A1W2BJN0_9MICO</name>
<accession>A0A1W2BJN0</accession>
<evidence type="ECO:0000313" key="2">
    <source>
        <dbReference type="Proteomes" id="UP000192634"/>
    </source>
</evidence>
<gene>
    <name evidence="1" type="ORF">SAMN06296429_10892</name>
</gene>